<gene>
    <name evidence="2" type="ORF">EYW49_09070</name>
</gene>
<evidence type="ECO:0000313" key="3">
    <source>
        <dbReference type="Proteomes" id="UP000292781"/>
    </source>
</evidence>
<dbReference type="Pfam" id="PF12728">
    <property type="entry name" value="HTH_17"/>
    <property type="match status" value="1"/>
</dbReference>
<feature type="domain" description="Helix-turn-helix" evidence="1">
    <location>
        <begin position="19"/>
        <end position="70"/>
    </location>
</feature>
<reference evidence="2 3" key="1">
    <citation type="submission" date="2019-02" db="EMBL/GenBank/DDBJ databases">
        <title>Siculibacillus lacustris gen. nov., sp. nov., a new rosette-forming bacterium isolated from a freshwater crater lake (Lake St. Ana, Romania).</title>
        <authorList>
            <person name="Felfoldi T."/>
            <person name="Marton Z."/>
            <person name="Szabo A."/>
            <person name="Mentes A."/>
            <person name="Boka K."/>
            <person name="Marialigeti K."/>
            <person name="Mathe I."/>
            <person name="Koncz M."/>
            <person name="Schumann P."/>
            <person name="Toth E."/>
        </authorList>
    </citation>
    <scope>NUCLEOTIDE SEQUENCE [LARGE SCALE GENOMIC DNA]</scope>
    <source>
        <strain evidence="2 3">SA-279</strain>
    </source>
</reference>
<sequence>MGPTRTKEVSMNASTLPAMLSTTEAAARLNVSPRTLEKWRTVGGGPRYHLVGVRRVAYAESDLVAFVEKGARAHTSEVAR</sequence>
<organism evidence="2 3">
    <name type="scientific">Siculibacillus lacustris</name>
    <dbReference type="NCBI Taxonomy" id="1549641"/>
    <lineage>
        <taxon>Bacteria</taxon>
        <taxon>Pseudomonadati</taxon>
        <taxon>Pseudomonadota</taxon>
        <taxon>Alphaproteobacteria</taxon>
        <taxon>Hyphomicrobiales</taxon>
        <taxon>Ancalomicrobiaceae</taxon>
        <taxon>Siculibacillus</taxon>
    </lineage>
</organism>
<comment type="caution">
    <text evidence="2">The sequence shown here is derived from an EMBL/GenBank/DDBJ whole genome shotgun (WGS) entry which is preliminary data.</text>
</comment>
<dbReference type="Proteomes" id="UP000292781">
    <property type="component" value="Unassembled WGS sequence"/>
</dbReference>
<name>A0A4Q9VRL1_9HYPH</name>
<proteinExistence type="predicted"/>
<keyword evidence="2" id="KW-0238">DNA-binding</keyword>
<dbReference type="AlphaFoldDB" id="A0A4Q9VRL1"/>
<dbReference type="GO" id="GO:0003677">
    <property type="term" value="F:DNA binding"/>
    <property type="evidence" value="ECO:0007669"/>
    <property type="project" value="UniProtKB-KW"/>
</dbReference>
<evidence type="ECO:0000259" key="1">
    <source>
        <dbReference type="Pfam" id="PF12728"/>
    </source>
</evidence>
<dbReference type="InterPro" id="IPR041657">
    <property type="entry name" value="HTH_17"/>
</dbReference>
<dbReference type="EMBL" id="SJFN01000011">
    <property type="protein sequence ID" value="TBW38412.1"/>
    <property type="molecule type" value="Genomic_DNA"/>
</dbReference>
<evidence type="ECO:0000313" key="2">
    <source>
        <dbReference type="EMBL" id="TBW38412.1"/>
    </source>
</evidence>
<accession>A0A4Q9VRL1</accession>
<keyword evidence="3" id="KW-1185">Reference proteome</keyword>
<dbReference type="InterPro" id="IPR009061">
    <property type="entry name" value="DNA-bd_dom_put_sf"/>
</dbReference>
<protein>
    <submittedName>
        <fullName evidence="2">DNA-binding protein</fullName>
    </submittedName>
</protein>
<dbReference type="SUPFAM" id="SSF46955">
    <property type="entry name" value="Putative DNA-binding domain"/>
    <property type="match status" value="1"/>
</dbReference>
<dbReference type="OrthoDB" id="9806994at2"/>